<evidence type="ECO:0008006" key="3">
    <source>
        <dbReference type="Google" id="ProtNLM"/>
    </source>
</evidence>
<proteinExistence type="predicted"/>
<gene>
    <name evidence="1" type="ORF">JOF34_000968</name>
</gene>
<dbReference type="Pfam" id="PF13830">
    <property type="entry name" value="DUF4192"/>
    <property type="match status" value="2"/>
</dbReference>
<dbReference type="EMBL" id="JAGIOL010000001">
    <property type="protein sequence ID" value="MBP2436382.1"/>
    <property type="molecule type" value="Genomic_DNA"/>
</dbReference>
<dbReference type="Proteomes" id="UP001519362">
    <property type="component" value="Unassembled WGS sequence"/>
</dbReference>
<organism evidence="1 2">
    <name type="scientific">Microbacterium amylolyticum</name>
    <dbReference type="NCBI Taxonomy" id="936337"/>
    <lineage>
        <taxon>Bacteria</taxon>
        <taxon>Bacillati</taxon>
        <taxon>Actinomycetota</taxon>
        <taxon>Actinomycetes</taxon>
        <taxon>Micrococcales</taxon>
        <taxon>Microbacteriaceae</taxon>
        <taxon>Microbacterium</taxon>
    </lineage>
</organism>
<dbReference type="RefSeq" id="WP_165136538.1">
    <property type="nucleotide sequence ID" value="NZ_CP049253.1"/>
</dbReference>
<dbReference type="InterPro" id="IPR025447">
    <property type="entry name" value="DUF4192"/>
</dbReference>
<protein>
    <recommendedName>
        <fullName evidence="3">DUF4192 domain-containing protein</fullName>
    </recommendedName>
</protein>
<accession>A0ABS4ZGN9</accession>
<sequence>MTHVIRSDSSAHFLATVPLLAGFTPRESLVIVPLAAGRTCGVLRVDLPEPADIARTAATAIGSICRVAGADAIAVIVYSDGPLRDGAGVIYEELVDAVAECAHACGLTVEDEICVASDGWCSYADGSSRPLQDIIHERGSLPRMPSHDQAEGTALPAVSPGARVRVAEALGTYTRTADAIERRRGAAARGTPIVAGSADLDARAAARLDEVLPDLAGFFDSVLSCDPDRLTSDDAALLLCLILSPPTRDLAITTWCGGPDEGRLIEEWQSRWERDRSLPPETPLRLAGEGVRPDVERLRRARHLARRLAALAPDAHVHVPLTLCGWLSWGMGNATHAGLYIARALQAEPEYGLAGIVQSLLDAGVLPGWVFDPAGACLI</sequence>
<keyword evidence="2" id="KW-1185">Reference proteome</keyword>
<name>A0ABS4ZGN9_9MICO</name>
<evidence type="ECO:0000313" key="2">
    <source>
        <dbReference type="Proteomes" id="UP001519362"/>
    </source>
</evidence>
<comment type="caution">
    <text evidence="1">The sequence shown here is derived from an EMBL/GenBank/DDBJ whole genome shotgun (WGS) entry which is preliminary data.</text>
</comment>
<evidence type="ECO:0000313" key="1">
    <source>
        <dbReference type="EMBL" id="MBP2436382.1"/>
    </source>
</evidence>
<reference evidence="1 2" key="1">
    <citation type="submission" date="2021-03" db="EMBL/GenBank/DDBJ databases">
        <title>Sequencing the genomes of 1000 actinobacteria strains.</title>
        <authorList>
            <person name="Klenk H.-P."/>
        </authorList>
    </citation>
    <scope>NUCLEOTIDE SEQUENCE [LARGE SCALE GENOMIC DNA]</scope>
    <source>
        <strain evidence="1 2">DSM 24221</strain>
    </source>
</reference>